<evidence type="ECO:0000313" key="14">
    <source>
        <dbReference type="Proteomes" id="UP000719412"/>
    </source>
</evidence>
<evidence type="ECO:0000256" key="1">
    <source>
        <dbReference type="ARBA" id="ARBA00004651"/>
    </source>
</evidence>
<feature type="region of interest" description="Disordered" evidence="10">
    <location>
        <begin position="289"/>
        <end position="388"/>
    </location>
</feature>
<name>A0A8J6LFC4_TENMO</name>
<dbReference type="Gene3D" id="1.20.1070.10">
    <property type="entry name" value="Rhodopsin 7-helix transmembrane proteins"/>
    <property type="match status" value="1"/>
</dbReference>
<sequence length="1244" mass="136893">MPNSARRGEAADVGTVPAPPRLRPINPSDSALAAGFDCLFSKLDLSSVDAKDVFSFVISPADPKKPLPVVSTTDAAPSHKLTPVVLIINGSETVGAVGVEIKHLETRGPGIDGDDKVRAGKSNLATEDIDLDNSTNLHHNFKRTVGLCAEGELSFSKLTFGNAANPILSKSQTIICKLLVPAQIRVFGNDYGERVNGRPHVSIRPADGSRDGLAEFKVAELHLSVPGAAEVKGEQHHSKGRVATLAKRQISDLMHRHLRTLHIFLTQKSVATLPKNLAPSAAPAAAAAFPSRLNNPGATPMPSRSRRSASRGVAVRHVTAASTAPLADRTTSPIARDGDGTKPFYIGEPDPRPDQFRLRQLDCVARQQKPPRASRALAPDALPDRSSPWRQWPLTSLFHGTGPGKITKTWDTCGGDAATSHRWHVSPQPVTSNERRDRAIKSDEAAEGPFTLDCGVIQRAYVTPAQLPQIRNCYETGDRFSIGNVATVEFKAPPFGNDIFVRHAAPAYVMHKEVIFGNRRTRKVPFPPYGPDELFSALSRDWKSAKDLKDVAQTFFLLDGLQMTYRTESISQRFAKQSIDFQVLKNTPVKVTRRPIYGKPDDEAEIDFPTLSLIHDRAPIRKQKKSQRFGTHPPFSMLDGGGWLSQCWPVATAGSPARGHLNVPSRRTPHPVLRVFVPVWAWPTSEWKKRNRAPIALEFLLCSLVCVANFEGERARNGTGPGVSSRELINNLSTAHVETCRIFPHRRLSSRRHRRALSIVAALIDDNPREKKSKRMTCHEIVSLKIALPFVINLLITNLLSSVLLIPLLIVDQSAPSPEPLQSNETVEISHLFFREELIDNSTDLEIIETNESLLSLTYVNSTASPSRDDRTLCYAAQASTSFVCTASILGILLIGVNQYFGVIHSLRYHFYINKCRSMFLILSAWLVAAVFGVLSSATDSDSSLWGMCRGRPPNSRTVQVLNTVYAVTYCAAVILVPFVAVCVIYVCIYAAAHKNSERMRKSTSTNLDGYKEETVATLPKVRSAPNFMRLDDAVVAKKVTRTSSERATNNFIISLKHKISNASVFRYREETRAARISVLVIFLVLFCYVPYGVTLVLNSGAVAVETSPTVNLNVLVLLALSNVISPFLFGYRNKRVKREIGKVFGLVPPKNPDVAVLNRRRSAADDQPATREPFLGRNYAVPEVIVTCKVENERKSILKRVCQSSNWTSYKKCNFITVPESCISGEARGSFSSASTQISNEDC</sequence>
<reference evidence="13" key="2">
    <citation type="submission" date="2021-08" db="EMBL/GenBank/DDBJ databases">
        <authorList>
            <person name="Eriksson T."/>
        </authorList>
    </citation>
    <scope>NUCLEOTIDE SEQUENCE</scope>
    <source>
        <strain evidence="13">Stoneville</strain>
        <tissue evidence="13">Whole head</tissue>
    </source>
</reference>
<evidence type="ECO:0000313" key="13">
    <source>
        <dbReference type="EMBL" id="KAH0810576.1"/>
    </source>
</evidence>
<keyword evidence="9" id="KW-0807">Transducer</keyword>
<comment type="caution">
    <text evidence="13">The sequence shown here is derived from an EMBL/GenBank/DDBJ whole genome shotgun (WGS) entry which is preliminary data.</text>
</comment>
<dbReference type="EMBL" id="JABDTM020027408">
    <property type="protein sequence ID" value="KAH0810576.1"/>
    <property type="molecule type" value="Genomic_DNA"/>
</dbReference>
<dbReference type="AlphaFoldDB" id="A0A8J6LFC4"/>
<feature type="transmembrane region" description="Helical" evidence="11">
    <location>
        <begin position="1077"/>
        <end position="1099"/>
    </location>
</feature>
<keyword evidence="5 11" id="KW-1133">Transmembrane helix</keyword>
<dbReference type="SUPFAM" id="SSF81321">
    <property type="entry name" value="Family A G protein-coupled receptor-like"/>
    <property type="match status" value="1"/>
</dbReference>
<protein>
    <recommendedName>
        <fullName evidence="12">G-protein coupled receptors family 1 profile domain-containing protein</fullName>
    </recommendedName>
</protein>
<evidence type="ECO:0000256" key="3">
    <source>
        <dbReference type="ARBA" id="ARBA00022475"/>
    </source>
</evidence>
<evidence type="ECO:0000256" key="5">
    <source>
        <dbReference type="ARBA" id="ARBA00022989"/>
    </source>
</evidence>
<comment type="similarity">
    <text evidence="2">Belongs to the G-protein coupled receptor 1 family.</text>
</comment>
<keyword evidence="6" id="KW-0297">G-protein coupled receptor</keyword>
<evidence type="ECO:0000256" key="7">
    <source>
        <dbReference type="ARBA" id="ARBA00023136"/>
    </source>
</evidence>
<feature type="transmembrane region" description="Helical" evidence="11">
    <location>
        <begin position="1111"/>
        <end position="1132"/>
    </location>
</feature>
<feature type="transmembrane region" description="Helical" evidence="11">
    <location>
        <begin position="918"/>
        <end position="938"/>
    </location>
</feature>
<keyword evidence="4 11" id="KW-0812">Transmembrane</keyword>
<evidence type="ECO:0000256" key="4">
    <source>
        <dbReference type="ARBA" id="ARBA00022692"/>
    </source>
</evidence>
<dbReference type="GO" id="GO:0004930">
    <property type="term" value="F:G protein-coupled receptor activity"/>
    <property type="evidence" value="ECO:0007669"/>
    <property type="project" value="UniProtKB-KW"/>
</dbReference>
<feature type="domain" description="G-protein coupled receptors family 1 profile" evidence="12">
    <location>
        <begin position="801"/>
        <end position="1130"/>
    </location>
</feature>
<feature type="transmembrane region" description="Helical" evidence="11">
    <location>
        <begin position="875"/>
        <end position="897"/>
    </location>
</feature>
<evidence type="ECO:0000256" key="11">
    <source>
        <dbReference type="SAM" id="Phobius"/>
    </source>
</evidence>
<dbReference type="PANTHER" id="PTHR22752:SF1">
    <property type="entry name" value="G-PROTEIN COUPLED RECEPTOR 176"/>
    <property type="match status" value="1"/>
</dbReference>
<dbReference type="PANTHER" id="PTHR22752">
    <property type="entry name" value="G PROTEIN-COUPLED RECEPTOR"/>
    <property type="match status" value="1"/>
</dbReference>
<feature type="compositionally biased region" description="Basic and acidic residues" evidence="10">
    <location>
        <begin position="1"/>
        <end position="10"/>
    </location>
</feature>
<organism evidence="13 14">
    <name type="scientific">Tenebrio molitor</name>
    <name type="common">Yellow mealworm beetle</name>
    <dbReference type="NCBI Taxonomy" id="7067"/>
    <lineage>
        <taxon>Eukaryota</taxon>
        <taxon>Metazoa</taxon>
        <taxon>Ecdysozoa</taxon>
        <taxon>Arthropoda</taxon>
        <taxon>Hexapoda</taxon>
        <taxon>Insecta</taxon>
        <taxon>Pterygota</taxon>
        <taxon>Neoptera</taxon>
        <taxon>Endopterygota</taxon>
        <taxon>Coleoptera</taxon>
        <taxon>Polyphaga</taxon>
        <taxon>Cucujiformia</taxon>
        <taxon>Tenebrionidae</taxon>
        <taxon>Tenebrio</taxon>
    </lineage>
</organism>
<comment type="subcellular location">
    <subcellularLocation>
        <location evidence="1">Cell membrane</location>
        <topology evidence="1">Multi-pass membrane protein</topology>
    </subcellularLocation>
</comment>
<keyword evidence="8" id="KW-0675">Receptor</keyword>
<proteinExistence type="inferred from homology"/>
<reference evidence="13" key="1">
    <citation type="journal article" date="2020" name="J Insects Food Feed">
        <title>The yellow mealworm (Tenebrio molitor) genome: a resource for the emerging insects as food and feed industry.</title>
        <authorList>
            <person name="Eriksson T."/>
            <person name="Andere A."/>
            <person name="Kelstrup H."/>
            <person name="Emery V."/>
            <person name="Picard C."/>
        </authorList>
    </citation>
    <scope>NUCLEOTIDE SEQUENCE</scope>
    <source>
        <strain evidence="13">Stoneville</strain>
        <tissue evidence="13">Whole head</tissue>
    </source>
</reference>
<evidence type="ECO:0000259" key="12">
    <source>
        <dbReference type="PROSITE" id="PS50262"/>
    </source>
</evidence>
<evidence type="ECO:0000256" key="6">
    <source>
        <dbReference type="ARBA" id="ARBA00023040"/>
    </source>
</evidence>
<evidence type="ECO:0000256" key="2">
    <source>
        <dbReference type="ARBA" id="ARBA00010663"/>
    </source>
</evidence>
<dbReference type="PROSITE" id="PS50262">
    <property type="entry name" value="G_PROTEIN_RECEP_F1_2"/>
    <property type="match status" value="1"/>
</dbReference>
<evidence type="ECO:0000256" key="8">
    <source>
        <dbReference type="ARBA" id="ARBA00023170"/>
    </source>
</evidence>
<dbReference type="Proteomes" id="UP000719412">
    <property type="component" value="Unassembled WGS sequence"/>
</dbReference>
<accession>A0A8J6LFC4</accession>
<feature type="compositionally biased region" description="Basic and acidic residues" evidence="10">
    <location>
        <begin position="349"/>
        <end position="360"/>
    </location>
</feature>
<dbReference type="GO" id="GO:0005886">
    <property type="term" value="C:plasma membrane"/>
    <property type="evidence" value="ECO:0007669"/>
    <property type="project" value="UniProtKB-SubCell"/>
</dbReference>
<dbReference type="PRINTS" id="PR00237">
    <property type="entry name" value="GPCRRHODOPSN"/>
</dbReference>
<dbReference type="InterPro" id="IPR000276">
    <property type="entry name" value="GPCR_Rhodpsn"/>
</dbReference>
<feature type="region of interest" description="Disordered" evidence="10">
    <location>
        <begin position="1"/>
        <end position="22"/>
    </location>
</feature>
<dbReference type="InterPro" id="IPR017452">
    <property type="entry name" value="GPCR_Rhodpsn_7TM"/>
</dbReference>
<gene>
    <name evidence="13" type="ORF">GEV33_012217</name>
</gene>
<dbReference type="CDD" id="cd00637">
    <property type="entry name" value="7tm_classA_rhodopsin-like"/>
    <property type="match status" value="1"/>
</dbReference>
<evidence type="ECO:0000256" key="9">
    <source>
        <dbReference type="ARBA" id="ARBA00023224"/>
    </source>
</evidence>
<keyword evidence="7 11" id="KW-0472">Membrane</keyword>
<feature type="transmembrane region" description="Helical" evidence="11">
    <location>
        <begin position="967"/>
        <end position="993"/>
    </location>
</feature>
<dbReference type="Pfam" id="PF00001">
    <property type="entry name" value="7tm_1"/>
    <property type="match status" value="1"/>
</dbReference>
<keyword evidence="14" id="KW-1185">Reference proteome</keyword>
<evidence type="ECO:0000256" key="10">
    <source>
        <dbReference type="SAM" id="MobiDB-lite"/>
    </source>
</evidence>
<keyword evidence="3" id="KW-1003">Cell membrane</keyword>